<name>A0AAW8RMF1_ENTFC</name>
<evidence type="ECO:0000313" key="1">
    <source>
        <dbReference type="EMBL" id="MDT2370649.1"/>
    </source>
</evidence>
<organism evidence="1 2">
    <name type="scientific">Enterococcus faecium</name>
    <name type="common">Streptococcus faecium</name>
    <dbReference type="NCBI Taxonomy" id="1352"/>
    <lineage>
        <taxon>Bacteria</taxon>
        <taxon>Bacillati</taxon>
        <taxon>Bacillota</taxon>
        <taxon>Bacilli</taxon>
        <taxon>Lactobacillales</taxon>
        <taxon>Enterococcaceae</taxon>
        <taxon>Enterococcus</taxon>
    </lineage>
</organism>
<protein>
    <submittedName>
        <fullName evidence="1">Uncharacterized protein</fullName>
    </submittedName>
</protein>
<proteinExistence type="predicted"/>
<gene>
    <name evidence="1" type="ORF">P6Z85_10905</name>
</gene>
<dbReference type="RefSeq" id="WP_104846540.1">
    <property type="nucleotide sequence ID" value="NZ_CABGQB010000001.1"/>
</dbReference>
<evidence type="ECO:0000313" key="2">
    <source>
        <dbReference type="Proteomes" id="UP001260956"/>
    </source>
</evidence>
<dbReference type="Proteomes" id="UP001260956">
    <property type="component" value="Unassembled WGS sequence"/>
</dbReference>
<reference evidence="1" key="1">
    <citation type="submission" date="2023-03" db="EMBL/GenBank/DDBJ databases">
        <authorList>
            <person name="Shen W."/>
            <person name="Cai J."/>
        </authorList>
    </citation>
    <scope>NUCLEOTIDE SEQUENCE</scope>
    <source>
        <strain evidence="1">B1010-2</strain>
    </source>
</reference>
<dbReference type="AlphaFoldDB" id="A0AAW8RMF1"/>
<sequence>MKNYINILSPKLADCFSGTQISQYLSEIFIDFSVELTEQARFENKSNFLKKNLLNLDDSQAFKTIIFLSTKIENYKTLDEIESVLNKMKQQFPQYNNEDSILNQDLVEETKHWLDGYPKALQEYLNAEQQYIDRKYDRNSLDNLRLSLELLIKDLSGVNKSIENQDYHALLKDLKSAKVSPQLRNMIKLLIDYYSVYQNEFVKHDSSVEETEIEVIFELTSTMMKFLIRELGNS</sequence>
<accession>A0AAW8RMF1</accession>
<dbReference type="EMBL" id="JARPTX010000040">
    <property type="protein sequence ID" value="MDT2370649.1"/>
    <property type="molecule type" value="Genomic_DNA"/>
</dbReference>
<comment type="caution">
    <text evidence="1">The sequence shown here is derived from an EMBL/GenBank/DDBJ whole genome shotgun (WGS) entry which is preliminary data.</text>
</comment>